<dbReference type="InterPro" id="IPR008979">
    <property type="entry name" value="Galactose-bd-like_sf"/>
</dbReference>
<gene>
    <name evidence="3" type="ORF">DXA27_06290</name>
</gene>
<evidence type="ECO:0000256" key="1">
    <source>
        <dbReference type="SAM" id="SignalP"/>
    </source>
</evidence>
<feature type="chain" id="PRO_5019464813" evidence="1">
    <location>
        <begin position="26"/>
        <end position="343"/>
    </location>
</feature>
<dbReference type="RefSeq" id="WP_122130323.1">
    <property type="nucleotide sequence ID" value="NZ_JAGJHH010000009.1"/>
</dbReference>
<feature type="signal peptide" evidence="1">
    <location>
        <begin position="1"/>
        <end position="25"/>
    </location>
</feature>
<proteinExistence type="predicted"/>
<dbReference type="InterPro" id="IPR013728">
    <property type="entry name" value="BT_3987-like_N"/>
</dbReference>
<dbReference type="PROSITE" id="PS51257">
    <property type="entry name" value="PROKAR_LIPOPROTEIN"/>
    <property type="match status" value="1"/>
</dbReference>
<accession>A0A413K2M6</accession>
<dbReference type="AlphaFoldDB" id="A0A413K2M6"/>
<evidence type="ECO:0000259" key="2">
    <source>
        <dbReference type="Pfam" id="PF08522"/>
    </source>
</evidence>
<keyword evidence="1" id="KW-0732">Signal</keyword>
<name>A0A413K2M6_BACFG</name>
<comment type="caution">
    <text evidence="3">The sequence shown here is derived from an EMBL/GenBank/DDBJ whole genome shotgun (WGS) entry which is preliminary data.</text>
</comment>
<dbReference type="Pfam" id="PF08522">
    <property type="entry name" value="BT_3987-like_N"/>
    <property type="match status" value="1"/>
</dbReference>
<dbReference type="SUPFAM" id="SSF49785">
    <property type="entry name" value="Galactose-binding domain-like"/>
    <property type="match status" value="1"/>
</dbReference>
<feature type="domain" description="BT-3987-like N-terminal" evidence="2">
    <location>
        <begin position="78"/>
        <end position="171"/>
    </location>
</feature>
<dbReference type="Gene3D" id="2.60.120.260">
    <property type="entry name" value="Galactose-binding domain-like"/>
    <property type="match status" value="1"/>
</dbReference>
<organism evidence="3 4">
    <name type="scientific">Bacteroides fragilis</name>
    <dbReference type="NCBI Taxonomy" id="817"/>
    <lineage>
        <taxon>Bacteria</taxon>
        <taxon>Pseudomonadati</taxon>
        <taxon>Bacteroidota</taxon>
        <taxon>Bacteroidia</taxon>
        <taxon>Bacteroidales</taxon>
        <taxon>Bacteroidaceae</taxon>
        <taxon>Bacteroides</taxon>
    </lineage>
</organism>
<protein>
    <submittedName>
        <fullName evidence="3">DUF1735 domain-containing protein</fullName>
    </submittedName>
</protein>
<evidence type="ECO:0000313" key="4">
    <source>
        <dbReference type="Proteomes" id="UP000284614"/>
    </source>
</evidence>
<evidence type="ECO:0000313" key="3">
    <source>
        <dbReference type="EMBL" id="RGY70262.1"/>
    </source>
</evidence>
<dbReference type="Proteomes" id="UP000284614">
    <property type="component" value="Unassembled WGS sequence"/>
</dbReference>
<dbReference type="EMBL" id="QSDG01000004">
    <property type="protein sequence ID" value="RGY70262.1"/>
    <property type="molecule type" value="Genomic_DNA"/>
</dbReference>
<reference evidence="3 4" key="1">
    <citation type="submission" date="2018-08" db="EMBL/GenBank/DDBJ databases">
        <title>A genome reference for cultivated species of the human gut microbiota.</title>
        <authorList>
            <person name="Zou Y."/>
            <person name="Xue W."/>
            <person name="Luo G."/>
        </authorList>
    </citation>
    <scope>NUCLEOTIDE SEQUENCE [LARGE SCALE GENOMIC DNA]</scope>
    <source>
        <strain evidence="3 4">OF01-1</strain>
    </source>
</reference>
<sequence>MKRRIKSTQSILWVLLLILSVSCSKDEIQIVDQDTSWQMDNKYIEEDIREQLGIDPFTDLVYLGYYGKPYTQLEATNDLENTTLVGKNELLFKVKVTKPYKEDIQVNLIKEDKLITDFPEMVEGLPLFPNESCTFEGSVLKAGEMETTVKLIIKDIQKLNNLSGYVMAIKLGMEGAHEHLAIARTRSTYFVKLNLSIRLDNIDSSNREIEGNGFNQELSFTSDIRPDRLGSLNDGNFTANNWYTSNARNYLTIILPERQLLKGFRLDTNTSTSGSYVLKSCRVMVETPDGNWMNHGVFDREVMNGTAYIRFKKPVECTKVRLENMMSFNGRFSVDVNEVTAFR</sequence>
<dbReference type="Gene3D" id="2.60.40.1510">
    <property type="entry name" value="ntegrin, alpha v. Chain A, domain 3"/>
    <property type="match status" value="1"/>
</dbReference>